<protein>
    <recommendedName>
        <fullName evidence="3">DUF4781 domain-containing protein</fullName>
    </recommendedName>
</protein>
<name>A0ABY5I8S0_9VIBR</name>
<gene>
    <name evidence="1" type="ORF">HB762_04500</name>
</gene>
<accession>A0ABY5I8S0</accession>
<evidence type="ECO:0008006" key="3">
    <source>
        <dbReference type="Google" id="ProtNLM"/>
    </source>
</evidence>
<keyword evidence="2" id="KW-1185">Reference proteome</keyword>
<sequence>MVSDEAAEDSAYVTYQRLLETILLQCQDDVDWAYVTKALTKNTANILEFVYCWISSSSKYVQKGTITSALILRPLAFTKLLNFIPIFFEKGFGIKEIDGHVRITLDKLAEVLAKNIDSIDKNDSPLNRAITAHHTGKKMINWANDQWKNRMPEFESSAKSAKWPELAIPKFGGRFSNFTAVSSLELLGKGGDGAVSMVSFLANIDVLIQLMQSSAFEQADPTTPHNWVTPTQTLSTAVAAISAAIVDKTGAQRSQLLLANKALNSRYFYSAVRMGLPSLLAAATKGGAKLASAKIDTKLDHMKAASYAANLTRLIAVSNLALLVSSTAEAVDAYDSGNRGLMYANIIRMISYSMFAAGPILTMRGISSTTIQSGYFALIGFALLLVAEGMKLKYSKSELENLLFRCFWGRSEKYSFWYFDGAGNFDISKRLYIAAAEYDDRKIQLALEVEQQEFMNLLLRPELKVWVQEELSPTRKIYGYRMRLPGFTPGESNVIGAVCSTKQRPVDIMQPINKMVRYHAVENKSATQAFQQALNDAVHSDDFFKRELIDGTLHLNFEAEMESEQGETLNVHWYYQQSPEVMVPKRMLTSKGVLEKTYFGMVDDKPSSLEQD</sequence>
<organism evidence="1 2">
    <name type="scientific">Vibrio campbellii</name>
    <dbReference type="NCBI Taxonomy" id="680"/>
    <lineage>
        <taxon>Bacteria</taxon>
        <taxon>Pseudomonadati</taxon>
        <taxon>Pseudomonadota</taxon>
        <taxon>Gammaproteobacteria</taxon>
        <taxon>Vibrionales</taxon>
        <taxon>Vibrionaceae</taxon>
        <taxon>Vibrio</taxon>
    </lineage>
</organism>
<proteinExistence type="predicted"/>
<evidence type="ECO:0000313" key="2">
    <source>
        <dbReference type="Proteomes" id="UP001059912"/>
    </source>
</evidence>
<evidence type="ECO:0000313" key="1">
    <source>
        <dbReference type="EMBL" id="UTZ30712.1"/>
    </source>
</evidence>
<dbReference type="Proteomes" id="UP001059912">
    <property type="component" value="Chromosome 1"/>
</dbReference>
<dbReference type="EMBL" id="CP050470">
    <property type="protein sequence ID" value="UTZ30712.1"/>
    <property type="molecule type" value="Genomic_DNA"/>
</dbReference>
<dbReference type="RefSeq" id="WP_255900421.1">
    <property type="nucleotide sequence ID" value="NZ_CP050470.1"/>
</dbReference>
<reference evidence="1" key="1">
    <citation type="submission" date="2020-03" db="EMBL/GenBank/DDBJ databases">
        <title>Five strains of Vibrio campbellii isolated from Mariana Trench.</title>
        <authorList>
            <person name="Liang J."/>
            <person name="Zhang X.-H."/>
        </authorList>
    </citation>
    <scope>NUCLEOTIDE SEQUENCE</scope>
    <source>
        <strain evidence="1">LJC013</strain>
    </source>
</reference>